<dbReference type="Proteomes" id="UP000694397">
    <property type="component" value="Chromosome 1"/>
</dbReference>
<name>A0A8C9SA20_SCLFO</name>
<proteinExistence type="predicted"/>
<protein>
    <submittedName>
        <fullName evidence="1">Uncharacterized protein</fullName>
    </submittedName>
</protein>
<dbReference type="AlphaFoldDB" id="A0A8C9SA20"/>
<sequence>MGFLSMLGPWHGTPCICPACASGSNVPKQPWGPVTTAEGDADVSCPAGFVLFHKSGQTLLGFRQRCPDPLVWMCYFDRIYI</sequence>
<reference evidence="1 2" key="1">
    <citation type="submission" date="2019-04" db="EMBL/GenBank/DDBJ databases">
        <authorList>
            <consortium name="Wellcome Sanger Institute Data Sharing"/>
        </authorList>
    </citation>
    <scope>NUCLEOTIDE SEQUENCE [LARGE SCALE GENOMIC DNA]</scope>
</reference>
<dbReference type="Ensembl" id="ENSSFOT00015032097.2">
    <property type="protein sequence ID" value="ENSSFOP00015031742.2"/>
    <property type="gene ID" value="ENSSFOG00015020333.2"/>
</dbReference>
<accession>A0A8C9SA20</accession>
<evidence type="ECO:0000313" key="1">
    <source>
        <dbReference type="Ensembl" id="ENSSFOP00015031742.2"/>
    </source>
</evidence>
<keyword evidence="2" id="KW-1185">Reference proteome</keyword>
<organism evidence="1 2">
    <name type="scientific">Scleropages formosus</name>
    <name type="common">Asian bonytongue</name>
    <name type="synonym">Osteoglossum formosum</name>
    <dbReference type="NCBI Taxonomy" id="113540"/>
    <lineage>
        <taxon>Eukaryota</taxon>
        <taxon>Metazoa</taxon>
        <taxon>Chordata</taxon>
        <taxon>Craniata</taxon>
        <taxon>Vertebrata</taxon>
        <taxon>Euteleostomi</taxon>
        <taxon>Actinopterygii</taxon>
        <taxon>Neopterygii</taxon>
        <taxon>Teleostei</taxon>
        <taxon>Osteoglossocephala</taxon>
        <taxon>Osteoglossomorpha</taxon>
        <taxon>Osteoglossiformes</taxon>
        <taxon>Osteoglossidae</taxon>
        <taxon>Scleropages</taxon>
    </lineage>
</organism>
<reference evidence="1" key="2">
    <citation type="submission" date="2025-08" db="UniProtKB">
        <authorList>
            <consortium name="Ensembl"/>
        </authorList>
    </citation>
    <scope>IDENTIFICATION</scope>
</reference>
<evidence type="ECO:0000313" key="2">
    <source>
        <dbReference type="Proteomes" id="UP000694397"/>
    </source>
</evidence>
<reference evidence="1" key="3">
    <citation type="submission" date="2025-09" db="UniProtKB">
        <authorList>
            <consortium name="Ensembl"/>
        </authorList>
    </citation>
    <scope>IDENTIFICATION</scope>
</reference>